<reference evidence="8 9" key="1">
    <citation type="submission" date="2021-12" db="EMBL/GenBank/DDBJ databases">
        <title>Discovery of the Pendulisporaceae a myxobacterial family with distinct sporulation behavior and unique specialized metabolism.</title>
        <authorList>
            <person name="Garcia R."/>
            <person name="Popoff A."/>
            <person name="Bader C.D."/>
            <person name="Loehr J."/>
            <person name="Walesch S."/>
            <person name="Walt C."/>
            <person name="Boldt J."/>
            <person name="Bunk B."/>
            <person name="Haeckl F.J.F.P.J."/>
            <person name="Gunesch A.P."/>
            <person name="Birkelbach J."/>
            <person name="Nuebel U."/>
            <person name="Pietschmann T."/>
            <person name="Bach T."/>
            <person name="Mueller R."/>
        </authorList>
    </citation>
    <scope>NUCLEOTIDE SEQUENCE [LARGE SCALE GENOMIC DNA]</scope>
    <source>
        <strain evidence="8 9">MSr12523</strain>
    </source>
</reference>
<keyword evidence="9" id="KW-1185">Reference proteome</keyword>
<dbReference type="Proteomes" id="UP001379533">
    <property type="component" value="Chromosome"/>
</dbReference>
<dbReference type="PANTHER" id="PTHR43133">
    <property type="entry name" value="RNA POLYMERASE ECF-TYPE SIGMA FACTO"/>
    <property type="match status" value="1"/>
</dbReference>
<evidence type="ECO:0000256" key="1">
    <source>
        <dbReference type="ARBA" id="ARBA00010641"/>
    </source>
</evidence>
<keyword evidence="4" id="KW-0238">DNA-binding</keyword>
<dbReference type="InterPro" id="IPR014284">
    <property type="entry name" value="RNA_pol_sigma-70_dom"/>
</dbReference>
<evidence type="ECO:0000256" key="4">
    <source>
        <dbReference type="ARBA" id="ARBA00023125"/>
    </source>
</evidence>
<keyword evidence="2" id="KW-0805">Transcription regulation</keyword>
<evidence type="ECO:0000259" key="7">
    <source>
        <dbReference type="Pfam" id="PF08281"/>
    </source>
</evidence>
<dbReference type="SUPFAM" id="SSF88946">
    <property type="entry name" value="Sigma2 domain of RNA polymerase sigma factors"/>
    <property type="match status" value="1"/>
</dbReference>
<accession>A0ABZ2K4M0</accession>
<dbReference type="Pfam" id="PF04542">
    <property type="entry name" value="Sigma70_r2"/>
    <property type="match status" value="1"/>
</dbReference>
<feature type="domain" description="RNA polymerase sigma-70 region 2" evidence="6">
    <location>
        <begin position="42"/>
        <end position="106"/>
    </location>
</feature>
<keyword evidence="5" id="KW-0804">Transcription</keyword>
<dbReference type="Pfam" id="PF08281">
    <property type="entry name" value="Sigma70_r4_2"/>
    <property type="match status" value="1"/>
</dbReference>
<protein>
    <submittedName>
        <fullName evidence="8">RNA polymerase sigma factor</fullName>
    </submittedName>
</protein>
<keyword evidence="3" id="KW-0731">Sigma factor</keyword>
<evidence type="ECO:0000259" key="6">
    <source>
        <dbReference type="Pfam" id="PF04542"/>
    </source>
</evidence>
<dbReference type="CDD" id="cd06171">
    <property type="entry name" value="Sigma70_r4"/>
    <property type="match status" value="1"/>
</dbReference>
<organism evidence="8 9">
    <name type="scientific">Pendulispora brunnea</name>
    <dbReference type="NCBI Taxonomy" id="2905690"/>
    <lineage>
        <taxon>Bacteria</taxon>
        <taxon>Pseudomonadati</taxon>
        <taxon>Myxococcota</taxon>
        <taxon>Myxococcia</taxon>
        <taxon>Myxococcales</taxon>
        <taxon>Sorangiineae</taxon>
        <taxon>Pendulisporaceae</taxon>
        <taxon>Pendulispora</taxon>
    </lineage>
</organism>
<dbReference type="PANTHER" id="PTHR43133:SF8">
    <property type="entry name" value="RNA POLYMERASE SIGMA FACTOR HI_1459-RELATED"/>
    <property type="match status" value="1"/>
</dbReference>
<evidence type="ECO:0000256" key="2">
    <source>
        <dbReference type="ARBA" id="ARBA00023015"/>
    </source>
</evidence>
<evidence type="ECO:0000256" key="3">
    <source>
        <dbReference type="ARBA" id="ARBA00023082"/>
    </source>
</evidence>
<evidence type="ECO:0000256" key="5">
    <source>
        <dbReference type="ARBA" id="ARBA00023163"/>
    </source>
</evidence>
<dbReference type="InterPro" id="IPR013325">
    <property type="entry name" value="RNA_pol_sigma_r2"/>
</dbReference>
<dbReference type="InterPro" id="IPR013324">
    <property type="entry name" value="RNA_pol_sigma_r3/r4-like"/>
</dbReference>
<evidence type="ECO:0000313" key="8">
    <source>
        <dbReference type="EMBL" id="WXA93627.1"/>
    </source>
</evidence>
<dbReference type="InterPro" id="IPR013249">
    <property type="entry name" value="RNA_pol_sigma70_r4_t2"/>
</dbReference>
<dbReference type="InterPro" id="IPR036388">
    <property type="entry name" value="WH-like_DNA-bd_sf"/>
</dbReference>
<dbReference type="InterPro" id="IPR039425">
    <property type="entry name" value="RNA_pol_sigma-70-like"/>
</dbReference>
<evidence type="ECO:0000313" key="9">
    <source>
        <dbReference type="Proteomes" id="UP001379533"/>
    </source>
</evidence>
<proteinExistence type="inferred from homology"/>
<dbReference type="InterPro" id="IPR007627">
    <property type="entry name" value="RNA_pol_sigma70_r2"/>
</dbReference>
<gene>
    <name evidence="8" type="ORF">LZC95_45140</name>
</gene>
<feature type="domain" description="RNA polymerase sigma factor 70 region 4 type 2" evidence="7">
    <location>
        <begin position="139"/>
        <end position="190"/>
    </location>
</feature>
<name>A0ABZ2K4M0_9BACT</name>
<dbReference type="Gene3D" id="1.10.1740.10">
    <property type="match status" value="1"/>
</dbReference>
<comment type="similarity">
    <text evidence="1">Belongs to the sigma-70 factor family. ECF subfamily.</text>
</comment>
<dbReference type="Gene3D" id="1.10.10.10">
    <property type="entry name" value="Winged helix-like DNA-binding domain superfamily/Winged helix DNA-binding domain"/>
    <property type="match status" value="1"/>
</dbReference>
<dbReference type="NCBIfam" id="TIGR02937">
    <property type="entry name" value="sigma70-ECF"/>
    <property type="match status" value="1"/>
</dbReference>
<dbReference type="EMBL" id="CP089982">
    <property type="protein sequence ID" value="WXA93627.1"/>
    <property type="molecule type" value="Genomic_DNA"/>
</dbReference>
<sequence>MMRVGSFTPTEVELSLPAEQEPEALDIARLKRGEASALADVYRRYHTKLRIFAQRFLGDSAAAEDLVHDVFVALPGSIARFRGEGSLEGFLFSIAINISRHHVRSAIRRRAAMAKLAVIPAKDSGDPERDTSRRQLAGALQRALDQLSHEHRATFVLSEVEGRAAAEVASILGTPEATIRTRVFYAKRKLRELLTAGGHT</sequence>
<dbReference type="RefSeq" id="WP_394844227.1">
    <property type="nucleotide sequence ID" value="NZ_CP089982.1"/>
</dbReference>
<dbReference type="SUPFAM" id="SSF88659">
    <property type="entry name" value="Sigma3 and sigma4 domains of RNA polymerase sigma factors"/>
    <property type="match status" value="1"/>
</dbReference>